<feature type="region of interest" description="Disordered" evidence="1">
    <location>
        <begin position="162"/>
        <end position="189"/>
    </location>
</feature>
<dbReference type="Gene3D" id="1.10.530.10">
    <property type="match status" value="1"/>
</dbReference>
<dbReference type="CDD" id="cd16892">
    <property type="entry name" value="LT_VirB1-like"/>
    <property type="match status" value="1"/>
</dbReference>
<proteinExistence type="predicted"/>
<evidence type="ECO:0000313" key="4">
    <source>
        <dbReference type="Proteomes" id="UP001267710"/>
    </source>
</evidence>
<dbReference type="SUPFAM" id="SSF53955">
    <property type="entry name" value="Lysozyme-like"/>
    <property type="match status" value="1"/>
</dbReference>
<organism evidence="3 4">
    <name type="scientific">Paracidovorax wautersii</name>
    <dbReference type="NCBI Taxonomy" id="1177982"/>
    <lineage>
        <taxon>Bacteria</taxon>
        <taxon>Pseudomonadati</taxon>
        <taxon>Pseudomonadota</taxon>
        <taxon>Betaproteobacteria</taxon>
        <taxon>Burkholderiales</taxon>
        <taxon>Comamonadaceae</taxon>
        <taxon>Paracidovorax</taxon>
    </lineage>
</organism>
<keyword evidence="4" id="KW-1185">Reference proteome</keyword>
<accession>A0ABU1IDT4</accession>
<dbReference type="Pfam" id="PF01464">
    <property type="entry name" value="SLT"/>
    <property type="match status" value="1"/>
</dbReference>
<dbReference type="InterPro" id="IPR023346">
    <property type="entry name" value="Lysozyme-like_dom_sf"/>
</dbReference>
<gene>
    <name evidence="3" type="ORF">QE399_002277</name>
</gene>
<feature type="domain" description="Transglycosylase SLT" evidence="2">
    <location>
        <begin position="15"/>
        <end position="127"/>
    </location>
</feature>
<evidence type="ECO:0000256" key="1">
    <source>
        <dbReference type="SAM" id="MobiDB-lite"/>
    </source>
</evidence>
<evidence type="ECO:0000313" key="3">
    <source>
        <dbReference type="EMBL" id="MDR6214588.1"/>
    </source>
</evidence>
<sequence length="275" mass="28354">MFPGMEVLACPNLAVPAQVMRHVVHVESSANPFAIGVVGAQLVRQPKTLEEAVATAKMLESGGYNYSLGAAQVNRINFRKYGLDSHEKAFDLCANLAAGASILANCYASAGGDWGKAFSCYYSGNFVTGFRDGYVQKVFDSINQGQAVAQVPSAVSAIPLRTSSTQPRAAPTAAATPAPRASARADAEQATTAASRILMRVVPMAPSAPMPATVAESRPSLPVTPVATSPAATSAAVGSDVFVPQVRLPSRGNAPAATTPAVSVDRPASDSAFVF</sequence>
<name>A0ABU1IDT4_9BURK</name>
<dbReference type="EMBL" id="JAVIZX010000001">
    <property type="protein sequence ID" value="MDR6214588.1"/>
    <property type="molecule type" value="Genomic_DNA"/>
</dbReference>
<comment type="caution">
    <text evidence="3">The sequence shown here is derived from an EMBL/GenBank/DDBJ whole genome shotgun (WGS) entry which is preliminary data.</text>
</comment>
<dbReference type="Proteomes" id="UP001267710">
    <property type="component" value="Unassembled WGS sequence"/>
</dbReference>
<protein>
    <submittedName>
        <fullName evidence="3">Type IV secretion system protein VirB1</fullName>
    </submittedName>
</protein>
<reference evidence="3 4" key="1">
    <citation type="submission" date="2023-08" db="EMBL/GenBank/DDBJ databases">
        <title>Functional and genomic diversity of the sorghum phyllosphere microbiome.</title>
        <authorList>
            <person name="Shade A."/>
        </authorList>
    </citation>
    <scope>NUCLEOTIDE SEQUENCE [LARGE SCALE GENOMIC DNA]</scope>
    <source>
        <strain evidence="3 4">SORGH_AS_0335</strain>
    </source>
</reference>
<evidence type="ECO:0000259" key="2">
    <source>
        <dbReference type="Pfam" id="PF01464"/>
    </source>
</evidence>
<dbReference type="InterPro" id="IPR008258">
    <property type="entry name" value="Transglycosylase_SLT_dom_1"/>
</dbReference>
<feature type="region of interest" description="Disordered" evidence="1">
    <location>
        <begin position="251"/>
        <end position="275"/>
    </location>
</feature>